<dbReference type="InterPro" id="IPR036388">
    <property type="entry name" value="WH-like_DNA-bd_sf"/>
</dbReference>
<dbReference type="SMART" id="SM00347">
    <property type="entry name" value="HTH_MARR"/>
    <property type="match status" value="1"/>
</dbReference>
<dbReference type="OrthoDB" id="5461037at2"/>
<dbReference type="STRING" id="309801.trd_1076"/>
<dbReference type="PANTHER" id="PTHR33164">
    <property type="entry name" value="TRANSCRIPTIONAL REGULATOR, MARR FAMILY"/>
    <property type="match status" value="1"/>
</dbReference>
<name>B9L0K5_THERP</name>
<dbReference type="RefSeq" id="WP_015922029.1">
    <property type="nucleotide sequence ID" value="NC_011959.1"/>
</dbReference>
<dbReference type="GO" id="GO:0006950">
    <property type="term" value="P:response to stress"/>
    <property type="evidence" value="ECO:0007669"/>
    <property type="project" value="TreeGrafter"/>
</dbReference>
<dbReference type="PANTHER" id="PTHR33164:SF43">
    <property type="entry name" value="HTH-TYPE TRANSCRIPTIONAL REPRESSOR YETL"/>
    <property type="match status" value="1"/>
</dbReference>
<dbReference type="InterPro" id="IPR036390">
    <property type="entry name" value="WH_DNA-bd_sf"/>
</dbReference>
<dbReference type="InterPro" id="IPR039422">
    <property type="entry name" value="MarR/SlyA-like"/>
</dbReference>
<evidence type="ECO:0000313" key="3">
    <source>
        <dbReference type="Proteomes" id="UP000000447"/>
    </source>
</evidence>
<dbReference type="KEGG" id="tro:trd_1076"/>
<dbReference type="Gene3D" id="1.10.10.10">
    <property type="entry name" value="Winged helix-like DNA-binding domain superfamily/Winged helix DNA-binding domain"/>
    <property type="match status" value="1"/>
</dbReference>
<gene>
    <name evidence="2" type="ordered locus">trd_1076</name>
</gene>
<evidence type="ECO:0000313" key="2">
    <source>
        <dbReference type="EMBL" id="ACM06362.1"/>
    </source>
</evidence>
<evidence type="ECO:0000259" key="1">
    <source>
        <dbReference type="PROSITE" id="PS50995"/>
    </source>
</evidence>
<feature type="domain" description="HTH marR-type" evidence="1">
    <location>
        <begin position="8"/>
        <end position="140"/>
    </location>
</feature>
<reference evidence="2 3" key="1">
    <citation type="journal article" date="2009" name="PLoS ONE">
        <title>Complete genome sequence of the aerobic CO-oxidizing thermophile Thermomicrobium roseum.</title>
        <authorList>
            <person name="Wu D."/>
            <person name="Raymond J."/>
            <person name="Wu M."/>
            <person name="Chatterji S."/>
            <person name="Ren Q."/>
            <person name="Graham J.E."/>
            <person name="Bryant D.A."/>
            <person name="Robb F."/>
            <person name="Colman A."/>
            <person name="Tallon L.J."/>
            <person name="Badger J.H."/>
            <person name="Madupu R."/>
            <person name="Ward N.L."/>
            <person name="Eisen J.A."/>
        </authorList>
    </citation>
    <scope>NUCLEOTIDE SEQUENCE [LARGE SCALE GENOMIC DNA]</scope>
    <source>
        <strain evidence="3">ATCC 27502 / DSM 5159 / P-2</strain>
    </source>
</reference>
<accession>B9L0K5</accession>
<proteinExistence type="predicted"/>
<keyword evidence="3" id="KW-1185">Reference proteome</keyword>
<dbReference type="InterPro" id="IPR000835">
    <property type="entry name" value="HTH_MarR-typ"/>
</dbReference>
<sequence>MKGNTVTAEEVADLLLELARHLRRRTHPVRQGELTPEQFWLLKRLWLRGPLRIGELANELGITAGAATVACKRLERAGFVQRARGVGGDERVVVVDLTSEGRERLREWQARRRAFLVRLLETLGPDELATLYPLLARLLAAAEQEDTGADAPR</sequence>
<dbReference type="eggNOG" id="COG1846">
    <property type="taxonomic scope" value="Bacteria"/>
</dbReference>
<protein>
    <submittedName>
        <fullName evidence="2">Possible transcriptional regulatory protein</fullName>
    </submittedName>
</protein>
<organism evidence="2 3">
    <name type="scientific">Thermomicrobium roseum (strain ATCC 27502 / DSM 5159 / P-2)</name>
    <dbReference type="NCBI Taxonomy" id="309801"/>
    <lineage>
        <taxon>Bacteria</taxon>
        <taxon>Pseudomonadati</taxon>
        <taxon>Thermomicrobiota</taxon>
        <taxon>Thermomicrobia</taxon>
        <taxon>Thermomicrobiales</taxon>
        <taxon>Thermomicrobiaceae</taxon>
        <taxon>Thermomicrobium</taxon>
    </lineage>
</organism>
<dbReference type="Pfam" id="PF01047">
    <property type="entry name" value="MarR"/>
    <property type="match status" value="1"/>
</dbReference>
<dbReference type="AlphaFoldDB" id="B9L0K5"/>
<dbReference type="GO" id="GO:0003700">
    <property type="term" value="F:DNA-binding transcription factor activity"/>
    <property type="evidence" value="ECO:0007669"/>
    <property type="project" value="InterPro"/>
</dbReference>
<dbReference type="Proteomes" id="UP000000447">
    <property type="component" value="Chromosome"/>
</dbReference>
<dbReference type="EMBL" id="CP001275">
    <property type="protein sequence ID" value="ACM06362.1"/>
    <property type="molecule type" value="Genomic_DNA"/>
</dbReference>
<dbReference type="SUPFAM" id="SSF46785">
    <property type="entry name" value="Winged helix' DNA-binding domain"/>
    <property type="match status" value="1"/>
</dbReference>
<dbReference type="PROSITE" id="PS50995">
    <property type="entry name" value="HTH_MARR_2"/>
    <property type="match status" value="1"/>
</dbReference>
<dbReference type="HOGENOM" id="CLU_083287_15_1_0"/>